<protein>
    <submittedName>
        <fullName evidence="1">Uncharacterized protein</fullName>
    </submittedName>
</protein>
<evidence type="ECO:0000313" key="1">
    <source>
        <dbReference type="EMBL" id="KAJ8309379.1"/>
    </source>
</evidence>
<sequence>MLPFREIFQLCDLANETAGLHQFVAEGKSRTGFFKQAKKAYPMFPFSEDKIKWDEYGEIINK</sequence>
<accession>A0ABQ9EW20</accession>
<proteinExistence type="predicted"/>
<comment type="caution">
    <text evidence="1">The sequence shown here is derived from an EMBL/GenBank/DDBJ whole genome shotgun (WGS) entry which is preliminary data.</text>
</comment>
<dbReference type="EMBL" id="JARBDR010000657">
    <property type="protein sequence ID" value="KAJ8309379.1"/>
    <property type="molecule type" value="Genomic_DNA"/>
</dbReference>
<organism evidence="1 2">
    <name type="scientific">Tegillarca granosa</name>
    <name type="common">Malaysian cockle</name>
    <name type="synonym">Anadara granosa</name>
    <dbReference type="NCBI Taxonomy" id="220873"/>
    <lineage>
        <taxon>Eukaryota</taxon>
        <taxon>Metazoa</taxon>
        <taxon>Spiralia</taxon>
        <taxon>Lophotrochozoa</taxon>
        <taxon>Mollusca</taxon>
        <taxon>Bivalvia</taxon>
        <taxon>Autobranchia</taxon>
        <taxon>Pteriomorphia</taxon>
        <taxon>Arcoida</taxon>
        <taxon>Arcoidea</taxon>
        <taxon>Arcidae</taxon>
        <taxon>Tegillarca</taxon>
    </lineage>
</organism>
<gene>
    <name evidence="1" type="ORF">KUTeg_014253</name>
</gene>
<dbReference type="Proteomes" id="UP001217089">
    <property type="component" value="Unassembled WGS sequence"/>
</dbReference>
<name>A0ABQ9EW20_TEGGR</name>
<evidence type="ECO:0000313" key="2">
    <source>
        <dbReference type="Proteomes" id="UP001217089"/>
    </source>
</evidence>
<keyword evidence="2" id="KW-1185">Reference proteome</keyword>
<reference evidence="1 2" key="1">
    <citation type="submission" date="2022-12" db="EMBL/GenBank/DDBJ databases">
        <title>Chromosome-level genome of Tegillarca granosa.</title>
        <authorList>
            <person name="Kim J."/>
        </authorList>
    </citation>
    <scope>NUCLEOTIDE SEQUENCE [LARGE SCALE GENOMIC DNA]</scope>
    <source>
        <strain evidence="1">Teg-2019</strain>
        <tissue evidence="1">Adductor muscle</tissue>
    </source>
</reference>